<gene>
    <name evidence="5" type="primary">Contig899.g976</name>
    <name evidence="5" type="ORF">STYLEM_6188</name>
</gene>
<feature type="domain" description="PX" evidence="4">
    <location>
        <begin position="263"/>
        <end position="383"/>
    </location>
</feature>
<dbReference type="Pfam" id="PF12763">
    <property type="entry name" value="EH"/>
    <property type="match status" value="1"/>
</dbReference>
<evidence type="ECO:0000259" key="4">
    <source>
        <dbReference type="PROSITE" id="PS50195"/>
    </source>
</evidence>
<evidence type="ECO:0000256" key="2">
    <source>
        <dbReference type="SAM" id="MobiDB-lite"/>
    </source>
</evidence>
<keyword evidence="1" id="KW-0175">Coiled coil</keyword>
<feature type="region of interest" description="Disordered" evidence="2">
    <location>
        <begin position="162"/>
        <end position="181"/>
    </location>
</feature>
<dbReference type="InterPro" id="IPR036871">
    <property type="entry name" value="PX_dom_sf"/>
</dbReference>
<evidence type="ECO:0000259" key="3">
    <source>
        <dbReference type="PROSITE" id="PS50031"/>
    </source>
</evidence>
<dbReference type="PANTHER" id="PTHR10555:SF170">
    <property type="entry name" value="FI18122P1"/>
    <property type="match status" value="1"/>
</dbReference>
<organism evidence="5 6">
    <name type="scientific">Stylonychia lemnae</name>
    <name type="common">Ciliate</name>
    <dbReference type="NCBI Taxonomy" id="5949"/>
    <lineage>
        <taxon>Eukaryota</taxon>
        <taxon>Sar</taxon>
        <taxon>Alveolata</taxon>
        <taxon>Ciliophora</taxon>
        <taxon>Intramacronucleata</taxon>
        <taxon>Spirotrichea</taxon>
        <taxon>Stichotrichia</taxon>
        <taxon>Sporadotrichida</taxon>
        <taxon>Oxytrichidae</taxon>
        <taxon>Stylonychinae</taxon>
        <taxon>Stylonychia</taxon>
    </lineage>
</organism>
<evidence type="ECO:0000313" key="5">
    <source>
        <dbReference type="EMBL" id="CDW77229.1"/>
    </source>
</evidence>
<dbReference type="PANTHER" id="PTHR10555">
    <property type="entry name" value="SORTING NEXIN"/>
    <property type="match status" value="1"/>
</dbReference>
<reference evidence="5 6" key="1">
    <citation type="submission" date="2014-06" db="EMBL/GenBank/DDBJ databases">
        <authorList>
            <person name="Swart Estienne"/>
        </authorList>
    </citation>
    <scope>NUCLEOTIDE SEQUENCE [LARGE SCALE GENOMIC DNA]</scope>
    <source>
        <strain evidence="5 6">130c</strain>
    </source>
</reference>
<dbReference type="InterPro" id="IPR000261">
    <property type="entry name" value="EH_dom"/>
</dbReference>
<dbReference type="InterPro" id="IPR001683">
    <property type="entry name" value="PX_dom"/>
</dbReference>
<keyword evidence="6" id="KW-1185">Reference proteome</keyword>
<name>A0A078A4W0_STYLE</name>
<dbReference type="InParanoid" id="A0A078A4W0"/>
<evidence type="ECO:0000256" key="1">
    <source>
        <dbReference type="SAM" id="Coils"/>
    </source>
</evidence>
<feature type="coiled-coil region" evidence="1">
    <location>
        <begin position="629"/>
        <end position="656"/>
    </location>
</feature>
<dbReference type="AlphaFoldDB" id="A0A078A4W0"/>
<dbReference type="Pfam" id="PF00787">
    <property type="entry name" value="PX"/>
    <property type="match status" value="1"/>
</dbReference>
<dbReference type="PROSITE" id="PS50195">
    <property type="entry name" value="PX"/>
    <property type="match status" value="1"/>
</dbReference>
<dbReference type="GO" id="GO:0005768">
    <property type="term" value="C:endosome"/>
    <property type="evidence" value="ECO:0007669"/>
    <property type="project" value="TreeGrafter"/>
</dbReference>
<dbReference type="EMBL" id="CCKQ01005955">
    <property type="protein sequence ID" value="CDW77229.1"/>
    <property type="molecule type" value="Genomic_DNA"/>
</dbReference>
<dbReference type="Proteomes" id="UP000039865">
    <property type="component" value="Unassembled WGS sequence"/>
</dbReference>
<feature type="compositionally biased region" description="Low complexity" evidence="2">
    <location>
        <begin position="169"/>
        <end position="178"/>
    </location>
</feature>
<dbReference type="SUPFAM" id="SSF64268">
    <property type="entry name" value="PX domain"/>
    <property type="match status" value="1"/>
</dbReference>
<dbReference type="OrthoDB" id="289240at2759"/>
<feature type="domain" description="EH" evidence="3">
    <location>
        <begin position="38"/>
        <end position="104"/>
    </location>
</feature>
<sequence>MEQSIVSSKSQIQQAKLRLTKTENQVYLELFQQYAEPHEAKPDKVSSQSLMQIQMIVKQQQVKVLFDQSGLPSRILMKVYDMASDPTKDYLDKAQFMKALKLIAIYQQHKSFDKVDELIGSSKVSLVKFQNQNSKQSDNSLLSASLNSQALMQLENECKVQQEKKSDLSMQKSQQQKQMHYEENKLENVSLNEPYQSQQIMQQFKFQEFKADIQQHLAVHEDKNYIMKYEEGEDEIERQQMPTFNHQTLNLNMRSNSYDDDLVVTILESQQISSGYFGMSSYTQYKIQTTSKLANYDMNKIYEVLRRFSDFEWLYQILVDNPTYKGLMIAPLPQKKYMGNLDNTFIEKRRLELENFLKLIATHSTLKMDQHLKAFLTLPSEEFLNYQSNPSKFEKVMGLLQVLPSIQNLSLESITDAVQTSYVSVKNDYTLLNEPKELQFEKGDQNIKEEETQNNHLIVSKTAKYLRKQKDAQIKEAKALKTIGELFQKIHNLDNTMINLRDHKITNQPNIQFKTDVYRDLNDEDDDQQEQTAVLNTNHINIQEDYDHLNIIRSDTQIYRLFKEFSQISETQNQNVQCEAYAREKSSQLQGILNAFLERKNSIRGFLKKVDIRSIKQQKQSALQNPNMRFELNNEIAQLNREIADLKKNILSQNQNIQKEIELLDSTRQHQMRKLIQHYALNTNKKYQETHSYLAQITQSLPWLDQAKNLVMFRARSWSDSKKK</sequence>
<proteinExistence type="predicted"/>
<evidence type="ECO:0000313" key="6">
    <source>
        <dbReference type="Proteomes" id="UP000039865"/>
    </source>
</evidence>
<protein>
    <submittedName>
        <fullName evidence="5">Sorting nexin-2-like</fullName>
    </submittedName>
</protein>
<dbReference type="OMA" id="KARESIH"/>
<dbReference type="SMART" id="SM00312">
    <property type="entry name" value="PX"/>
    <property type="match status" value="1"/>
</dbReference>
<dbReference type="Gene3D" id="1.10.238.10">
    <property type="entry name" value="EF-hand"/>
    <property type="match status" value="1"/>
</dbReference>
<dbReference type="Gene3D" id="3.30.1520.10">
    <property type="entry name" value="Phox-like domain"/>
    <property type="match status" value="1"/>
</dbReference>
<accession>A0A078A4W0</accession>
<dbReference type="PROSITE" id="PS50031">
    <property type="entry name" value="EH"/>
    <property type="match status" value="1"/>
</dbReference>
<dbReference type="GO" id="GO:0035091">
    <property type="term" value="F:phosphatidylinositol binding"/>
    <property type="evidence" value="ECO:0007669"/>
    <property type="project" value="InterPro"/>
</dbReference>